<dbReference type="InterPro" id="IPR021054">
    <property type="entry name" value="Cell_wall_mannoprotein_1"/>
</dbReference>
<name>A0AAV9X5J8_9PEZI</name>
<dbReference type="GO" id="GO:0005576">
    <property type="term" value="C:extracellular region"/>
    <property type="evidence" value="ECO:0007669"/>
    <property type="project" value="TreeGrafter"/>
</dbReference>
<evidence type="ECO:0000313" key="3">
    <source>
        <dbReference type="Proteomes" id="UP001365542"/>
    </source>
</evidence>
<comment type="caution">
    <text evidence="2">The sequence shown here is derived from an EMBL/GenBank/DDBJ whole genome shotgun (WGS) entry which is preliminary data.</text>
</comment>
<feature type="chain" id="PRO_5043497147" description="Hydrophobic surface binding protein" evidence="1">
    <location>
        <begin position="17"/>
        <end position="178"/>
    </location>
</feature>
<organism evidence="2 3">
    <name type="scientific">Orbilia ellipsospora</name>
    <dbReference type="NCBI Taxonomy" id="2528407"/>
    <lineage>
        <taxon>Eukaryota</taxon>
        <taxon>Fungi</taxon>
        <taxon>Dikarya</taxon>
        <taxon>Ascomycota</taxon>
        <taxon>Pezizomycotina</taxon>
        <taxon>Orbiliomycetes</taxon>
        <taxon>Orbiliales</taxon>
        <taxon>Orbiliaceae</taxon>
        <taxon>Orbilia</taxon>
    </lineage>
</organism>
<protein>
    <recommendedName>
        <fullName evidence="4">Hydrophobic surface binding protein</fullName>
    </recommendedName>
</protein>
<keyword evidence="3" id="KW-1185">Reference proteome</keyword>
<evidence type="ECO:0008006" key="4">
    <source>
        <dbReference type="Google" id="ProtNLM"/>
    </source>
</evidence>
<dbReference type="EMBL" id="JAVHJO010000009">
    <property type="protein sequence ID" value="KAK6537238.1"/>
    <property type="molecule type" value="Genomic_DNA"/>
</dbReference>
<accession>A0AAV9X5J8</accession>
<dbReference type="PANTHER" id="PTHR38123">
    <property type="entry name" value="CELL WALL SERINE-THREONINE-RICH GALACTOMANNOPROTEIN MP1 (AFU_ORTHOLOGUE AFUA_4G03240)"/>
    <property type="match status" value="1"/>
</dbReference>
<reference evidence="2 3" key="1">
    <citation type="submission" date="2019-10" db="EMBL/GenBank/DDBJ databases">
        <authorList>
            <person name="Palmer J.M."/>
        </authorList>
    </citation>
    <scope>NUCLEOTIDE SEQUENCE [LARGE SCALE GENOMIC DNA]</scope>
    <source>
        <strain evidence="2 3">TWF694</strain>
    </source>
</reference>
<dbReference type="PANTHER" id="PTHR38123:SF6">
    <property type="entry name" value="CELL WALL SERINE-THREONINE-RICH GALACTOMANNOPROTEIN MP1 (AFU_ORTHOLOGUE AFUA_4G03240)"/>
    <property type="match status" value="1"/>
</dbReference>
<proteinExistence type="predicted"/>
<dbReference type="Proteomes" id="UP001365542">
    <property type="component" value="Unassembled WGS sequence"/>
</dbReference>
<gene>
    <name evidence="2" type="ORF">TWF694_011435</name>
</gene>
<dbReference type="AlphaFoldDB" id="A0AAV9X5J8"/>
<sequence>MVAIFKLLLFTLTCSATPLLRRDVITVENDITQKIEPQITTLNKDVNGYPASGLNGALAIHSDIQQLVATVNTATDNIKSTGSFGTVAGTTIVAQFQSIVPAFLEAIVNLGAQVSDWVNIPGGRQLVLNDLEAMNAAFVGYFDAMIGAEPILLKAGAVALKAQVNGAFVATIAEYTAA</sequence>
<dbReference type="Pfam" id="PF12296">
    <property type="entry name" value="HsbA"/>
    <property type="match status" value="1"/>
</dbReference>
<feature type="signal peptide" evidence="1">
    <location>
        <begin position="1"/>
        <end position="16"/>
    </location>
</feature>
<evidence type="ECO:0000256" key="1">
    <source>
        <dbReference type="SAM" id="SignalP"/>
    </source>
</evidence>
<evidence type="ECO:0000313" key="2">
    <source>
        <dbReference type="EMBL" id="KAK6537238.1"/>
    </source>
</evidence>
<keyword evidence="1" id="KW-0732">Signal</keyword>